<evidence type="ECO:0000256" key="1">
    <source>
        <dbReference type="SAM" id="Phobius"/>
    </source>
</evidence>
<sequence>MSDYETTQRERNIAVGIFVVIAICAIVWLIFMFNDFPTVVSKLRSFQVFVQFPTAPGVLKD</sequence>
<evidence type="ECO:0000313" key="2">
    <source>
        <dbReference type="EMBL" id="GAI27785.1"/>
    </source>
</evidence>
<feature type="non-terminal residue" evidence="2">
    <location>
        <position position="61"/>
    </location>
</feature>
<keyword evidence="1" id="KW-0472">Membrane</keyword>
<accession>X1NLU9</accession>
<comment type="caution">
    <text evidence="2">The sequence shown here is derived from an EMBL/GenBank/DDBJ whole genome shotgun (WGS) entry which is preliminary data.</text>
</comment>
<keyword evidence="1" id="KW-1133">Transmembrane helix</keyword>
<dbReference type="EMBL" id="BARV01017829">
    <property type="protein sequence ID" value="GAI27785.1"/>
    <property type="molecule type" value="Genomic_DNA"/>
</dbReference>
<protein>
    <submittedName>
        <fullName evidence="2">Uncharacterized protein</fullName>
    </submittedName>
</protein>
<name>X1NLU9_9ZZZZ</name>
<keyword evidence="1" id="KW-0812">Transmembrane</keyword>
<organism evidence="2">
    <name type="scientific">marine sediment metagenome</name>
    <dbReference type="NCBI Taxonomy" id="412755"/>
    <lineage>
        <taxon>unclassified sequences</taxon>
        <taxon>metagenomes</taxon>
        <taxon>ecological metagenomes</taxon>
    </lineage>
</organism>
<reference evidence="2" key="1">
    <citation type="journal article" date="2014" name="Front. Microbiol.">
        <title>High frequency of phylogenetically diverse reductive dehalogenase-homologous genes in deep subseafloor sedimentary metagenomes.</title>
        <authorList>
            <person name="Kawai M."/>
            <person name="Futagami T."/>
            <person name="Toyoda A."/>
            <person name="Takaki Y."/>
            <person name="Nishi S."/>
            <person name="Hori S."/>
            <person name="Arai W."/>
            <person name="Tsubouchi T."/>
            <person name="Morono Y."/>
            <person name="Uchiyama I."/>
            <person name="Ito T."/>
            <person name="Fujiyama A."/>
            <person name="Inagaki F."/>
            <person name="Takami H."/>
        </authorList>
    </citation>
    <scope>NUCLEOTIDE SEQUENCE</scope>
    <source>
        <strain evidence="2">Expedition CK06-06</strain>
    </source>
</reference>
<feature type="transmembrane region" description="Helical" evidence="1">
    <location>
        <begin position="12"/>
        <end position="33"/>
    </location>
</feature>
<proteinExistence type="predicted"/>
<dbReference type="AlphaFoldDB" id="X1NLU9"/>
<gene>
    <name evidence="2" type="ORF">S06H3_30294</name>
</gene>